<protein>
    <recommendedName>
        <fullName evidence="2">DNA polymerase III subunit delta</fullName>
        <ecNumber evidence="1">2.7.7.7</ecNumber>
    </recommendedName>
</protein>
<dbReference type="RefSeq" id="WP_173163775.1">
    <property type="nucleotide sequence ID" value="NZ_CP053716.1"/>
</dbReference>
<dbReference type="InterPro" id="IPR008921">
    <property type="entry name" value="DNA_pol3_clamp-load_cplx_C"/>
</dbReference>
<feature type="domain" description="DNA polymerase III delta subunit-like C-terminal" evidence="10">
    <location>
        <begin position="210"/>
        <end position="317"/>
    </location>
</feature>
<dbReference type="EC" id="2.7.7.7" evidence="1"/>
<sequence>MTHERTQMPLLPAFLAVGPDLLKQRRVAERMRERIAQTGDLSFNHERFEGAQAEGSQVVEACNTIPFMSDYRLVEVREADKLRKADAEAIVAYLSAPCDTTVLMLFAEKLAKNTRLHKAVAACGPRAVIDCAPLKRYELARAVREMAVTHGLTLSGSAAEALIELVGTDTLHLDAELCRLALEQGGRASLGEVEVRARVARTVDPEPWTVLDAMCQRDVAKCLSLMAQLPDGELFRLLSLAAARIRELICAQSVRRRGGVTIESQLGGPAGRYRNHAAWAQRFTEAELVHALVSLRDVEAAMKSGAGAREPLARWMLTTASPASAARALR</sequence>
<evidence type="ECO:0000313" key="11">
    <source>
        <dbReference type="EMBL" id="QKF07002.1"/>
    </source>
</evidence>
<dbReference type="Proteomes" id="UP000503297">
    <property type="component" value="Chromosome"/>
</dbReference>
<reference evidence="12" key="1">
    <citation type="submission" date="2020-05" db="EMBL/GenBank/DDBJ databases">
        <title>Novel species in genus Nocardioides.</title>
        <authorList>
            <person name="Zhang G."/>
        </authorList>
    </citation>
    <scope>NUCLEOTIDE SEQUENCE [LARGE SCALE GENOMIC DNA]</scope>
    <source>
        <strain evidence="12">zg-1050</strain>
    </source>
</reference>
<name>A0A6M8J807_9ACTN</name>
<keyword evidence="6" id="KW-0239">DNA-directed DNA polymerase</keyword>
<evidence type="ECO:0000256" key="6">
    <source>
        <dbReference type="ARBA" id="ARBA00022932"/>
    </source>
</evidence>
<dbReference type="Gene3D" id="1.10.8.60">
    <property type="match status" value="1"/>
</dbReference>
<keyword evidence="4 11" id="KW-0548">Nucleotidyltransferase</keyword>
<accession>A0A6M8J807</accession>
<evidence type="ECO:0000256" key="2">
    <source>
        <dbReference type="ARBA" id="ARBA00017703"/>
    </source>
</evidence>
<dbReference type="NCBIfam" id="TIGR01128">
    <property type="entry name" value="holA"/>
    <property type="match status" value="1"/>
</dbReference>
<evidence type="ECO:0000259" key="10">
    <source>
        <dbReference type="Pfam" id="PF21694"/>
    </source>
</evidence>
<dbReference type="PANTHER" id="PTHR34388:SF1">
    <property type="entry name" value="DNA POLYMERASE III SUBUNIT DELTA"/>
    <property type="match status" value="1"/>
</dbReference>
<dbReference type="GO" id="GO:0006261">
    <property type="term" value="P:DNA-templated DNA replication"/>
    <property type="evidence" value="ECO:0007669"/>
    <property type="project" value="TreeGrafter"/>
</dbReference>
<dbReference type="InterPro" id="IPR048466">
    <property type="entry name" value="DNA_pol3_delta-like_C"/>
</dbReference>
<feature type="domain" description="DNA polymerase III delta N-terminal" evidence="9">
    <location>
        <begin position="22"/>
        <end position="119"/>
    </location>
</feature>
<comment type="catalytic activity">
    <reaction evidence="8">
        <text>DNA(n) + a 2'-deoxyribonucleoside 5'-triphosphate = DNA(n+1) + diphosphate</text>
        <dbReference type="Rhea" id="RHEA:22508"/>
        <dbReference type="Rhea" id="RHEA-COMP:17339"/>
        <dbReference type="Rhea" id="RHEA-COMP:17340"/>
        <dbReference type="ChEBI" id="CHEBI:33019"/>
        <dbReference type="ChEBI" id="CHEBI:61560"/>
        <dbReference type="ChEBI" id="CHEBI:173112"/>
        <dbReference type="EC" id="2.7.7.7"/>
    </reaction>
</comment>
<dbReference type="EMBL" id="CP053716">
    <property type="protein sequence ID" value="QKF07002.1"/>
    <property type="molecule type" value="Genomic_DNA"/>
</dbReference>
<dbReference type="GO" id="GO:0003887">
    <property type="term" value="F:DNA-directed DNA polymerase activity"/>
    <property type="evidence" value="ECO:0007669"/>
    <property type="project" value="UniProtKB-KW"/>
</dbReference>
<evidence type="ECO:0000256" key="1">
    <source>
        <dbReference type="ARBA" id="ARBA00012417"/>
    </source>
</evidence>
<dbReference type="InterPro" id="IPR010372">
    <property type="entry name" value="DNA_pol3_delta_N"/>
</dbReference>
<evidence type="ECO:0000256" key="5">
    <source>
        <dbReference type="ARBA" id="ARBA00022705"/>
    </source>
</evidence>
<organism evidence="11 12">
    <name type="scientific">Berryella wangjianweii</name>
    <dbReference type="NCBI Taxonomy" id="2734634"/>
    <lineage>
        <taxon>Bacteria</taxon>
        <taxon>Bacillati</taxon>
        <taxon>Actinomycetota</taxon>
        <taxon>Coriobacteriia</taxon>
        <taxon>Eggerthellales</taxon>
        <taxon>Eggerthellaceae</taxon>
        <taxon>Berryella</taxon>
    </lineage>
</organism>
<keyword evidence="5" id="KW-0235">DNA replication</keyword>
<dbReference type="Gene3D" id="1.20.272.10">
    <property type="match status" value="1"/>
</dbReference>
<dbReference type="AlphaFoldDB" id="A0A6M8J807"/>
<keyword evidence="3 11" id="KW-0808">Transferase</keyword>
<dbReference type="Pfam" id="PF06144">
    <property type="entry name" value="DNA_pol3_delta"/>
    <property type="match status" value="1"/>
</dbReference>
<evidence type="ECO:0000256" key="8">
    <source>
        <dbReference type="ARBA" id="ARBA00049244"/>
    </source>
</evidence>
<comment type="similarity">
    <text evidence="7">Belongs to the DNA polymerase HolA subunit family.</text>
</comment>
<dbReference type="SUPFAM" id="SSF48019">
    <property type="entry name" value="post-AAA+ oligomerization domain-like"/>
    <property type="match status" value="1"/>
</dbReference>
<dbReference type="InterPro" id="IPR005790">
    <property type="entry name" value="DNA_polIII_delta"/>
</dbReference>
<dbReference type="GO" id="GO:0003677">
    <property type="term" value="F:DNA binding"/>
    <property type="evidence" value="ECO:0007669"/>
    <property type="project" value="InterPro"/>
</dbReference>
<evidence type="ECO:0000313" key="12">
    <source>
        <dbReference type="Proteomes" id="UP000503297"/>
    </source>
</evidence>
<evidence type="ECO:0000259" key="9">
    <source>
        <dbReference type="Pfam" id="PF06144"/>
    </source>
</evidence>
<dbReference type="Pfam" id="PF21694">
    <property type="entry name" value="DNA_pol3_delta_C"/>
    <property type="match status" value="1"/>
</dbReference>
<dbReference type="PANTHER" id="PTHR34388">
    <property type="entry name" value="DNA POLYMERASE III SUBUNIT DELTA"/>
    <property type="match status" value="1"/>
</dbReference>
<evidence type="ECO:0000256" key="7">
    <source>
        <dbReference type="ARBA" id="ARBA00034754"/>
    </source>
</evidence>
<dbReference type="GO" id="GO:0009360">
    <property type="term" value="C:DNA polymerase III complex"/>
    <property type="evidence" value="ECO:0007669"/>
    <property type="project" value="InterPro"/>
</dbReference>
<gene>
    <name evidence="11" type="primary">holA</name>
    <name evidence="11" type="ORF">HLV38_01830</name>
</gene>
<evidence type="ECO:0000256" key="4">
    <source>
        <dbReference type="ARBA" id="ARBA00022695"/>
    </source>
</evidence>
<keyword evidence="12" id="KW-1185">Reference proteome</keyword>
<dbReference type="SUPFAM" id="SSF52540">
    <property type="entry name" value="P-loop containing nucleoside triphosphate hydrolases"/>
    <property type="match status" value="1"/>
</dbReference>
<dbReference type="Gene3D" id="3.40.50.300">
    <property type="entry name" value="P-loop containing nucleotide triphosphate hydrolases"/>
    <property type="match status" value="1"/>
</dbReference>
<proteinExistence type="inferred from homology"/>
<dbReference type="InterPro" id="IPR027417">
    <property type="entry name" value="P-loop_NTPase"/>
</dbReference>
<evidence type="ECO:0000256" key="3">
    <source>
        <dbReference type="ARBA" id="ARBA00022679"/>
    </source>
</evidence>
<dbReference type="KEGG" id="bwa:HLV38_01830"/>